<evidence type="ECO:0000259" key="1">
    <source>
        <dbReference type="Pfam" id="PF13403"/>
    </source>
</evidence>
<dbReference type="NCBIfam" id="TIGR04415">
    <property type="entry name" value="O_hepto_targRPT"/>
    <property type="match status" value="2"/>
</dbReference>
<name>A0AAV5NE72_9PROT</name>
<reference evidence="3" key="1">
    <citation type="journal article" date="2019" name="Int. J. Syst. Evol. Microbiol.">
        <title>The Global Catalogue of Microorganisms (GCM) 10K type strain sequencing project: providing services to taxonomists for standard genome sequencing and annotation.</title>
        <authorList>
            <consortium name="The Broad Institute Genomics Platform"/>
            <consortium name="The Broad Institute Genome Sequencing Center for Infectious Disease"/>
            <person name="Wu L."/>
            <person name="Ma J."/>
        </authorList>
    </citation>
    <scope>NUCLEOTIDE SEQUENCE [LARGE SCALE GENOMIC DNA]</scope>
    <source>
        <strain evidence="3">NBRC 3267</strain>
    </source>
</reference>
<organism evidence="2 3">
    <name type="scientific">Gluconobacter cerinus</name>
    <dbReference type="NCBI Taxonomy" id="38307"/>
    <lineage>
        <taxon>Bacteria</taxon>
        <taxon>Pseudomonadati</taxon>
        <taxon>Pseudomonadota</taxon>
        <taxon>Alphaproteobacteria</taxon>
        <taxon>Acetobacterales</taxon>
        <taxon>Acetobacteraceae</taxon>
        <taxon>Gluconobacter</taxon>
    </lineage>
</organism>
<dbReference type="Pfam" id="PF13403">
    <property type="entry name" value="Hint_2"/>
    <property type="match status" value="1"/>
</dbReference>
<dbReference type="InterPro" id="IPR012332">
    <property type="entry name" value="Autotransporter_pectin_lyase_C"/>
</dbReference>
<evidence type="ECO:0000313" key="3">
    <source>
        <dbReference type="Proteomes" id="UP001156614"/>
    </source>
</evidence>
<dbReference type="SUPFAM" id="SSF51294">
    <property type="entry name" value="Hedgehog/intein (Hint) domain"/>
    <property type="match status" value="1"/>
</dbReference>
<feature type="domain" description="Hedgehog/Intein (Hint)" evidence="1">
    <location>
        <begin position="1032"/>
        <end position="1173"/>
    </location>
</feature>
<keyword evidence="3" id="KW-1185">Reference proteome</keyword>
<dbReference type="InterPro" id="IPR036844">
    <property type="entry name" value="Hint_dom_sf"/>
</dbReference>
<evidence type="ECO:0000313" key="2">
    <source>
        <dbReference type="EMBL" id="GLQ62073.1"/>
    </source>
</evidence>
<dbReference type="Gene3D" id="2.160.20.20">
    <property type="match status" value="3"/>
</dbReference>
<sequence>MSVLIISSGFVGSGIIVSGGDTLAVQSGGSVVSTTVLLDGELNLDGGAVISAMDVKSGAFTTIASHGSGAGLITIEAGAVLSGGSFSSGNIKNFGNISDVAVLPGMTFTNQSGSFANNVIVSGTIFYAQSGSIASDVSALSGFNNNYTQVIVSSGGIINSAFTDGWGVIVVQSGGLLSGVFASSNNTTGDGIQVRGGHVVSAVIEARSNEFVSAGGVDSLATIITGNQVILSGGIASGATVSELGYQVISSGATAVSTTASSGGYVAVSSGGILSGVTAESSGTVLISAGASAISGTIRGDGVSFINAGSVTDLIVTGGGSGTNIGKADQIVVESGSTFVNDSSGVVTNIQVSGEDASFLVLSGVAQNTTLTDGAYQEIDGGVVTNTQIRDGSTVSLMGGSLVSATVGYGASLNVYGGTVVNLTLQSGAVEYLMYGASVSSQTIGEGVQQQLWGGSASAMTVTSGGLQDIEQDGIAASAFIIGGSQTVNEGGSSIYATVSDGGSVSVDGGGILTSATIESRGTATVLSGVVSSVAVNSGGQLLAESSVIFCGQIADAGIVSGGVITSGANISVLSGGIASGTYASNGSIWVSAGGSANNVSAASGLTGYSQIITLSGGSVTNVSASGWSNIVVSSGGILSNVTVISATNGGDGLQVKGGVANHVLVGPKGVIVVSGGVVSSLSVAGSNARGVVTAGGSISGLTLTSQGRFVTIQGGTVSGGTVLGAGTWLYGSSGGTIADVTVTSGGQININSGAIVVSNTIGNGGQYFELAGTLDSSTTNIFQSGADIKITSDGLGNYGTVQNFSVGSGVGLRIQDGASGSNVTVSNGGTERVFNGGITINGMVLSGGNLLISAGGTGKGTIVNGGTLTVSNEAYVSGVIVNSGGLAAVVNSGVIYDLTVNNGGSSFIASAASLSGTMTLENGGQATIWADAGGTIIMGGSTNTGLVVSGLASGGTLSTVISGFDGTSGGASDGVTIAGLSQANVKNVVNSSDGNSVTINLVNGSPITLNIPGIGQQQYVEFTKDGMLFEVCFLAGSMLRTPTGERAVEDMAIGDEICVYDWRNAAELTRSVKWVGHKKMVVRSHLPDDEAGYPVRILKNAVSDGVPYKDLLVTPEHCLFFDGQFIPVRMLVNGRSIFYDRSFTSYTYYHVETDPHSVIWADGTLTESYLDTGNRSTFAQGGTLVLFGDKNVKTWEEDGEAALTVARHQVEPIFRNLEARAEYAGLGLEAPQQKLVDDADLHLVTEAGVVLRRVRENNGHSVFMIPPGVQQVRMVSRTSRPSDTIGPFVDDRRYLGVLVGSIQFFESRDTRKLDQHLKSDQLEGWDVKEAAPCRWTNGNALLSIGAREPGSIGMLVIQVLAAGPYVQNEQKDQVEVMRQYAILLDHINKRPNLKSCCGEVEEADKVQYSTGQSCRSGLLGADG</sequence>
<dbReference type="InterPro" id="IPR030930">
    <property type="entry name" value="AIDA"/>
</dbReference>
<dbReference type="EMBL" id="BSNU01000001">
    <property type="protein sequence ID" value="GLQ62073.1"/>
    <property type="molecule type" value="Genomic_DNA"/>
</dbReference>
<dbReference type="Gene3D" id="2.170.16.10">
    <property type="entry name" value="Hedgehog/Intein (Hint) domain"/>
    <property type="match status" value="1"/>
</dbReference>
<dbReference type="Proteomes" id="UP001156614">
    <property type="component" value="Unassembled WGS sequence"/>
</dbReference>
<accession>A0AAV5NE72</accession>
<dbReference type="InterPro" id="IPR028992">
    <property type="entry name" value="Hedgehog/Intein_dom"/>
</dbReference>
<proteinExistence type="predicted"/>
<protein>
    <recommendedName>
        <fullName evidence="1">Hedgehog/Intein (Hint) domain-containing protein</fullName>
    </recommendedName>
</protein>
<gene>
    <name evidence="2" type="ORF">GCM10007867_09180</name>
</gene>
<comment type="caution">
    <text evidence="2">The sequence shown here is derived from an EMBL/GenBank/DDBJ whole genome shotgun (WGS) entry which is preliminary data.</text>
</comment>